<feature type="transmembrane region" description="Helical" evidence="1">
    <location>
        <begin position="27"/>
        <end position="47"/>
    </location>
</feature>
<dbReference type="KEGG" id="eta:ETA_28600"/>
<dbReference type="Proteomes" id="UP000001726">
    <property type="component" value="Chromosome"/>
</dbReference>
<dbReference type="AlphaFoldDB" id="B2VEY4"/>
<organism evidence="2 3">
    <name type="scientific">Erwinia tasmaniensis (strain DSM 17950 / CFBP 7177 / CIP 109463 / NCPPB 4357 / Et1/99)</name>
    <dbReference type="NCBI Taxonomy" id="465817"/>
    <lineage>
        <taxon>Bacteria</taxon>
        <taxon>Pseudomonadati</taxon>
        <taxon>Pseudomonadota</taxon>
        <taxon>Gammaproteobacteria</taxon>
        <taxon>Enterobacterales</taxon>
        <taxon>Erwiniaceae</taxon>
        <taxon>Erwinia</taxon>
    </lineage>
</organism>
<proteinExistence type="predicted"/>
<evidence type="ECO:0000256" key="1">
    <source>
        <dbReference type="SAM" id="Phobius"/>
    </source>
</evidence>
<accession>B2VEY4</accession>
<evidence type="ECO:0000313" key="2">
    <source>
        <dbReference type="EMBL" id="CAO97906.1"/>
    </source>
</evidence>
<reference evidence="2 3" key="1">
    <citation type="journal article" date="2008" name="Environ. Microbiol.">
        <title>The genome of Erwinia tasmaniensis strain Et1/99, a non-pathogenic bacterium in the genus Erwinia.</title>
        <authorList>
            <person name="Kube M."/>
            <person name="Migdoll A.M."/>
            <person name="Mueller I."/>
            <person name="Kuhl H."/>
            <person name="Beck A."/>
            <person name="Reinhardt R."/>
            <person name="Geider K."/>
        </authorList>
    </citation>
    <scope>NUCLEOTIDE SEQUENCE [LARGE SCALE GENOMIC DNA]</scope>
    <source>
        <strain evidence="3">DSM 17950 / CFBP 7177 / CIP 109463 / NCPPB 4357 / Et1/99</strain>
    </source>
</reference>
<keyword evidence="1" id="KW-1133">Transmembrane helix</keyword>
<sequence length="66" mass="7179">MPTEQPVTMDNVPEATTSLYNKNSASAGVYTACSFIMPCVALAAQYLEQFNEAVTRITVQQPAEVH</sequence>
<keyword evidence="3" id="KW-1185">Reference proteome</keyword>
<dbReference type="HOGENOM" id="CLU_2824511_0_0_6"/>
<name>B2VEY4_ERWT9</name>
<keyword evidence="1" id="KW-0812">Transmembrane</keyword>
<protein>
    <submittedName>
        <fullName evidence="2">Uncharacterized protein</fullName>
    </submittedName>
</protein>
<evidence type="ECO:0000313" key="3">
    <source>
        <dbReference type="Proteomes" id="UP000001726"/>
    </source>
</evidence>
<gene>
    <name evidence="2" type="ordered locus">ETA_28600</name>
</gene>
<keyword evidence="1" id="KW-0472">Membrane</keyword>
<dbReference type="EMBL" id="CU468135">
    <property type="protein sequence ID" value="CAO97906.1"/>
    <property type="molecule type" value="Genomic_DNA"/>
</dbReference>